<accession>A0A417YTB9</accession>
<sequence length="214" mass="23453">MILYLNGAFVGLLILANIVAVKLFSIGSFVILPAAVIIYIFTYPIIDVIVEVYGKKHAQRTVRAGLITQVFALVFISAAIALPSAPVFSGQQSFETILGGSFRVIIASLISYFVSVNLDVLVFNNLKRRHGQKKLWLRNNASTMLSQLVDTAIFIGIAFYGIVPTPVLGIMIVTQYTFKFFAAIATTPLVYLMVHLIRKREVEGAAENGALVIK</sequence>
<feature type="transmembrane region" description="Helical" evidence="1">
    <location>
        <begin position="169"/>
        <end position="194"/>
    </location>
</feature>
<keyword evidence="1" id="KW-1133">Transmembrane helix</keyword>
<proteinExistence type="inferred from homology"/>
<keyword evidence="1" id="KW-0812">Transmembrane</keyword>
<feature type="transmembrane region" description="Helical" evidence="1">
    <location>
        <begin position="62"/>
        <end position="82"/>
    </location>
</feature>
<reference evidence="2 3" key="1">
    <citation type="journal article" date="2017" name="Int. J. Syst. Evol. Microbiol.">
        <title>Bacillus notoginsengisoli sp. nov., a novel bacterium isolated from the rhizosphere of Panax notoginseng.</title>
        <authorList>
            <person name="Zhang M.Y."/>
            <person name="Cheng J."/>
            <person name="Cai Y."/>
            <person name="Zhang T.Y."/>
            <person name="Wu Y.Y."/>
            <person name="Manikprabhu D."/>
            <person name="Li W.J."/>
            <person name="Zhang Y.X."/>
        </authorList>
    </citation>
    <scope>NUCLEOTIDE SEQUENCE [LARGE SCALE GENOMIC DNA]</scope>
    <source>
        <strain evidence="2 3">JCM 30743</strain>
    </source>
</reference>
<dbReference type="RefSeq" id="WP_118921077.1">
    <property type="nucleotide sequence ID" value="NZ_QWEG01000007.1"/>
</dbReference>
<dbReference type="AlphaFoldDB" id="A0A417YTB9"/>
<dbReference type="GO" id="GO:0005886">
    <property type="term" value="C:plasma membrane"/>
    <property type="evidence" value="ECO:0007669"/>
    <property type="project" value="UniProtKB-SubCell"/>
</dbReference>
<dbReference type="PANTHER" id="PTHR34300">
    <property type="entry name" value="QUEUOSINE PRECURSOR TRANSPORTER-RELATED"/>
    <property type="match status" value="1"/>
</dbReference>
<dbReference type="EMBL" id="QWEG01000007">
    <property type="protein sequence ID" value="RHW40315.1"/>
    <property type="molecule type" value="Genomic_DNA"/>
</dbReference>
<comment type="function">
    <text evidence="1">Involved in the import of queuosine (Q) precursors, required for Q precursor salvage.</text>
</comment>
<protein>
    <recommendedName>
        <fullName evidence="1">Probable queuosine precursor transporter</fullName>
        <shortName evidence="1">Q precursor transporter</shortName>
    </recommendedName>
</protein>
<name>A0A417YTB9_9BACI</name>
<evidence type="ECO:0000313" key="3">
    <source>
        <dbReference type="Proteomes" id="UP000284416"/>
    </source>
</evidence>
<keyword evidence="1" id="KW-0472">Membrane</keyword>
<dbReference type="Proteomes" id="UP000284416">
    <property type="component" value="Unassembled WGS sequence"/>
</dbReference>
<feature type="transmembrane region" description="Helical" evidence="1">
    <location>
        <begin position="102"/>
        <end position="123"/>
    </location>
</feature>
<gene>
    <name evidence="2" type="ORF">D1B31_12240</name>
</gene>
<keyword evidence="1" id="KW-0813">Transport</keyword>
<dbReference type="HAMAP" id="MF_02088">
    <property type="entry name" value="Q_prec_transport"/>
    <property type="match status" value="1"/>
</dbReference>
<evidence type="ECO:0000256" key="1">
    <source>
        <dbReference type="HAMAP-Rule" id="MF_02088"/>
    </source>
</evidence>
<dbReference type="NCBIfam" id="TIGR00697">
    <property type="entry name" value="queuosine precursor transporter"/>
    <property type="match status" value="1"/>
</dbReference>
<feature type="transmembrane region" description="Helical" evidence="1">
    <location>
        <begin position="30"/>
        <end position="50"/>
    </location>
</feature>
<dbReference type="PANTHER" id="PTHR34300:SF2">
    <property type="entry name" value="QUEUOSINE PRECURSOR TRANSPORTER-RELATED"/>
    <property type="match status" value="1"/>
</dbReference>
<evidence type="ECO:0000313" key="2">
    <source>
        <dbReference type="EMBL" id="RHW40315.1"/>
    </source>
</evidence>
<comment type="similarity">
    <text evidence="1">Belongs to the vitamin uptake transporter (VUT/ECF) (TC 2.A.88) family. Q precursor transporter subfamily.</text>
</comment>
<dbReference type="InterPro" id="IPR003744">
    <property type="entry name" value="YhhQ"/>
</dbReference>
<keyword evidence="3" id="KW-1185">Reference proteome</keyword>
<comment type="subcellular location">
    <subcellularLocation>
        <location evidence="1">Cell membrane</location>
        <topology evidence="1">Multi-pass membrane protein</topology>
    </subcellularLocation>
</comment>
<comment type="caution">
    <text evidence="2">The sequence shown here is derived from an EMBL/GenBank/DDBJ whole genome shotgun (WGS) entry which is preliminary data.</text>
</comment>
<dbReference type="Pfam" id="PF02592">
    <property type="entry name" value="Vut_1"/>
    <property type="match status" value="1"/>
</dbReference>
<feature type="transmembrane region" description="Helical" evidence="1">
    <location>
        <begin position="144"/>
        <end position="163"/>
    </location>
</feature>
<keyword evidence="1" id="KW-1003">Cell membrane</keyword>
<dbReference type="OrthoDB" id="9805479at2"/>
<organism evidence="2 3">
    <name type="scientific">Neobacillus notoginsengisoli</name>
    <dbReference type="NCBI Taxonomy" id="1578198"/>
    <lineage>
        <taxon>Bacteria</taxon>
        <taxon>Bacillati</taxon>
        <taxon>Bacillota</taxon>
        <taxon>Bacilli</taxon>
        <taxon>Bacillales</taxon>
        <taxon>Bacillaceae</taxon>
        <taxon>Neobacillus</taxon>
    </lineage>
</organism>
<dbReference type="GO" id="GO:0022857">
    <property type="term" value="F:transmembrane transporter activity"/>
    <property type="evidence" value="ECO:0007669"/>
    <property type="project" value="UniProtKB-UniRule"/>
</dbReference>